<dbReference type="Pfam" id="PF00126">
    <property type="entry name" value="HTH_1"/>
    <property type="match status" value="1"/>
</dbReference>
<keyword evidence="3 6" id="KW-0238">DNA-binding</keyword>
<keyword evidence="4" id="KW-0804">Transcription</keyword>
<dbReference type="Proteomes" id="UP001230220">
    <property type="component" value="Unassembled WGS sequence"/>
</dbReference>
<accession>A0ABU0DYC7</accession>
<dbReference type="InterPro" id="IPR036388">
    <property type="entry name" value="WH-like_DNA-bd_sf"/>
</dbReference>
<evidence type="ECO:0000313" key="6">
    <source>
        <dbReference type="EMBL" id="MDQ0359300.1"/>
    </source>
</evidence>
<dbReference type="InterPro" id="IPR005119">
    <property type="entry name" value="LysR_subst-bd"/>
</dbReference>
<proteinExistence type="inferred from homology"/>
<evidence type="ECO:0000256" key="2">
    <source>
        <dbReference type="ARBA" id="ARBA00023015"/>
    </source>
</evidence>
<dbReference type="InterPro" id="IPR000847">
    <property type="entry name" value="LysR_HTH_N"/>
</dbReference>
<dbReference type="PRINTS" id="PR00039">
    <property type="entry name" value="HTHLYSR"/>
</dbReference>
<dbReference type="Gene3D" id="1.10.10.10">
    <property type="entry name" value="Winged helix-like DNA-binding domain superfamily/Winged helix DNA-binding domain"/>
    <property type="match status" value="1"/>
</dbReference>
<dbReference type="PANTHER" id="PTHR30126:SF40">
    <property type="entry name" value="HTH-TYPE TRANSCRIPTIONAL REGULATOR GLTR"/>
    <property type="match status" value="1"/>
</dbReference>
<evidence type="ECO:0000313" key="7">
    <source>
        <dbReference type="Proteomes" id="UP001230220"/>
    </source>
</evidence>
<dbReference type="PROSITE" id="PS50931">
    <property type="entry name" value="HTH_LYSR"/>
    <property type="match status" value="1"/>
</dbReference>
<evidence type="ECO:0000256" key="3">
    <source>
        <dbReference type="ARBA" id="ARBA00023125"/>
    </source>
</evidence>
<organism evidence="6 7">
    <name type="scientific">Breznakia pachnodae</name>
    <dbReference type="NCBI Taxonomy" id="265178"/>
    <lineage>
        <taxon>Bacteria</taxon>
        <taxon>Bacillati</taxon>
        <taxon>Bacillota</taxon>
        <taxon>Erysipelotrichia</taxon>
        <taxon>Erysipelotrichales</taxon>
        <taxon>Erysipelotrichaceae</taxon>
        <taxon>Breznakia</taxon>
    </lineage>
</organism>
<evidence type="ECO:0000259" key="5">
    <source>
        <dbReference type="PROSITE" id="PS50931"/>
    </source>
</evidence>
<dbReference type="GO" id="GO:0003677">
    <property type="term" value="F:DNA binding"/>
    <property type="evidence" value="ECO:0007669"/>
    <property type="project" value="UniProtKB-KW"/>
</dbReference>
<evidence type="ECO:0000256" key="1">
    <source>
        <dbReference type="ARBA" id="ARBA00009437"/>
    </source>
</evidence>
<dbReference type="SUPFAM" id="SSF46785">
    <property type="entry name" value="Winged helix' DNA-binding domain"/>
    <property type="match status" value="1"/>
</dbReference>
<protein>
    <submittedName>
        <fullName evidence="6">DNA-binding transcriptional LysR family regulator</fullName>
    </submittedName>
</protein>
<dbReference type="Gene3D" id="3.40.190.10">
    <property type="entry name" value="Periplasmic binding protein-like II"/>
    <property type="match status" value="2"/>
</dbReference>
<feature type="domain" description="HTH lysR-type" evidence="5">
    <location>
        <begin position="1"/>
        <end position="58"/>
    </location>
</feature>
<dbReference type="SUPFAM" id="SSF53850">
    <property type="entry name" value="Periplasmic binding protein-like II"/>
    <property type="match status" value="1"/>
</dbReference>
<comment type="caution">
    <text evidence="6">The sequence shown here is derived from an EMBL/GenBank/DDBJ whole genome shotgun (WGS) entry which is preliminary data.</text>
</comment>
<sequence length="295" mass="33777">MVQHSIMIFMSVVEEGSFTGAAKKHYVSQSAVSQQIDKLEEELGFLLFDRKTYRPTLTDAGRYYYESCKNLLSLYQNIEQQSKKIASISKNQIEIGITGPYEKKHLPLIIERAKKSLESIDVNVKKYNFITCIDLLEDKKLDIAFGIENDFKGRNNISYHKLIPMHVCMVCAKHHPLANLKEVTPEDISDYPIVSLSKNIGNHFYDDFIYSFKLDGVLPNIIKEFDELDELLLAVQLNEGIAFVAEEVIETSELVKIPIKNSHHHADFCVGIHKENINDKVNMLLKEVITYFSSL</sequence>
<keyword evidence="2" id="KW-0805">Transcription regulation</keyword>
<comment type="similarity">
    <text evidence="1">Belongs to the LysR transcriptional regulatory family.</text>
</comment>
<dbReference type="InterPro" id="IPR036390">
    <property type="entry name" value="WH_DNA-bd_sf"/>
</dbReference>
<dbReference type="Pfam" id="PF03466">
    <property type="entry name" value="LysR_substrate"/>
    <property type="match status" value="1"/>
</dbReference>
<gene>
    <name evidence="6" type="ORF">J2S15_000031</name>
</gene>
<dbReference type="RefSeq" id="WP_307404307.1">
    <property type="nucleotide sequence ID" value="NZ_JAUSUR010000001.1"/>
</dbReference>
<evidence type="ECO:0000256" key="4">
    <source>
        <dbReference type="ARBA" id="ARBA00023163"/>
    </source>
</evidence>
<keyword evidence="7" id="KW-1185">Reference proteome</keyword>
<name>A0ABU0DYC7_9FIRM</name>
<reference evidence="6 7" key="1">
    <citation type="submission" date="2023-07" db="EMBL/GenBank/DDBJ databases">
        <title>Genomic Encyclopedia of Type Strains, Phase IV (KMG-IV): sequencing the most valuable type-strain genomes for metagenomic binning, comparative biology and taxonomic classification.</title>
        <authorList>
            <person name="Goeker M."/>
        </authorList>
    </citation>
    <scope>NUCLEOTIDE SEQUENCE [LARGE SCALE GENOMIC DNA]</scope>
    <source>
        <strain evidence="6 7">DSM 16784</strain>
    </source>
</reference>
<dbReference type="EMBL" id="JAUSUR010000001">
    <property type="protein sequence ID" value="MDQ0359300.1"/>
    <property type="molecule type" value="Genomic_DNA"/>
</dbReference>
<dbReference type="PANTHER" id="PTHR30126">
    <property type="entry name" value="HTH-TYPE TRANSCRIPTIONAL REGULATOR"/>
    <property type="match status" value="1"/>
</dbReference>
<dbReference type="CDD" id="cd05466">
    <property type="entry name" value="PBP2_LTTR_substrate"/>
    <property type="match status" value="1"/>
</dbReference>